<dbReference type="PANTHER" id="PTHR37031:SF2">
    <property type="entry name" value="PHOD-LIKE PHOSPHATASE METALLOPHOSPHATASE DOMAIN-CONTAINING PROTEIN"/>
    <property type="match status" value="1"/>
</dbReference>
<dbReference type="InterPro" id="IPR018946">
    <property type="entry name" value="PhoD-like_MPP"/>
</dbReference>
<name>A0A849AI06_9MICO</name>
<feature type="domain" description="PhoD-like phosphatase metallophosphatase" evidence="1">
    <location>
        <begin position="140"/>
        <end position="465"/>
    </location>
</feature>
<dbReference type="SUPFAM" id="SSF56300">
    <property type="entry name" value="Metallo-dependent phosphatases"/>
    <property type="match status" value="1"/>
</dbReference>
<dbReference type="InterPro" id="IPR029052">
    <property type="entry name" value="Metallo-depent_PP-like"/>
</dbReference>
<dbReference type="InterPro" id="IPR038607">
    <property type="entry name" value="PhoD-like_sf"/>
</dbReference>
<dbReference type="CDD" id="cd07389">
    <property type="entry name" value="MPP_PhoD"/>
    <property type="match status" value="1"/>
</dbReference>
<comment type="caution">
    <text evidence="3">The sequence shown here is derived from an EMBL/GenBank/DDBJ whole genome shotgun (WGS) entry which is preliminary data.</text>
</comment>
<dbReference type="RefSeq" id="WP_171154287.1">
    <property type="nucleotide sequence ID" value="NZ_JABENB010000001.1"/>
</dbReference>
<dbReference type="EMBL" id="JABENB010000001">
    <property type="protein sequence ID" value="NNG39487.1"/>
    <property type="molecule type" value="Genomic_DNA"/>
</dbReference>
<dbReference type="Proteomes" id="UP000557772">
    <property type="component" value="Unassembled WGS sequence"/>
</dbReference>
<evidence type="ECO:0000259" key="1">
    <source>
        <dbReference type="Pfam" id="PF09423"/>
    </source>
</evidence>
<evidence type="ECO:0000313" key="3">
    <source>
        <dbReference type="EMBL" id="NNG39487.1"/>
    </source>
</evidence>
<feature type="domain" description="DUF7800" evidence="2">
    <location>
        <begin position="3"/>
        <end position="89"/>
    </location>
</feature>
<dbReference type="PANTHER" id="PTHR37031">
    <property type="entry name" value="METALLOPHOSPHATASE BINDING DOMAIN PROTEIN"/>
    <property type="match status" value="1"/>
</dbReference>
<evidence type="ECO:0000313" key="4">
    <source>
        <dbReference type="Proteomes" id="UP000557772"/>
    </source>
</evidence>
<dbReference type="AlphaFoldDB" id="A0A849AI06"/>
<dbReference type="Gene3D" id="3.60.21.70">
    <property type="entry name" value="PhoD-like phosphatase"/>
    <property type="match status" value="1"/>
</dbReference>
<sequence>MTAQLLLGPLVRYVDETSATIWVETSEATDVTVSIGQASWLAPTFSAHGKHYALVIVDGLAPGSVSDYQVRLGAEQVWPPADSPFPPSRVATLDPAKPLRMAFGSCRTSVPHNAEGNRTHGVDAMRAYAYDMANNPDSHRHWPDLVLFLGDQVYADETSPAMQDYIEKRRGLEEPPGEELKDFVEYAHLYHLAWSDPANRWLLSTLPSAMIFDDHDVRDDWNTSLTWHEEMNAVPWWHERIVGALASYWVYQHAGNLSPEELAKDPIWQAISSYEGPGEYDATELLDSFAERVDKDPTSYRFSYARDLDQAKLIVIDSRAARVLDPERRAMLDDNEWQWLDGQLRGDFDHLLIGTSLPVLLPPGIHDLESLNEAMAEGAWGDRVGRFGEKVRQAVDLEHWAAFEKSFRQLIGAVVSVARGERGKAPGTITFLSGDVHNSYVTELDRDVPGMTSVVAQAVCSPIRNPLPVHVRALQGGVARGLARPMRALVGRLRKVPKPPYDWSITHGPWFDNNLATLEVDGDSLLLTWDSGKVIGEEYDNPKLHRVAEVRVGRRED</sequence>
<accession>A0A849AI06</accession>
<dbReference type="Pfam" id="PF09423">
    <property type="entry name" value="PhoD"/>
    <property type="match status" value="1"/>
</dbReference>
<keyword evidence="4" id="KW-1185">Reference proteome</keyword>
<dbReference type="Pfam" id="PF25077">
    <property type="entry name" value="DUF7800"/>
    <property type="match status" value="1"/>
</dbReference>
<reference evidence="3 4" key="1">
    <citation type="submission" date="2020-05" db="EMBL/GenBank/DDBJ databases">
        <title>Flexivirga sp. ID2601S isolated from air conditioner.</title>
        <authorList>
            <person name="Kim D.H."/>
        </authorList>
    </citation>
    <scope>NUCLEOTIDE SEQUENCE [LARGE SCALE GENOMIC DNA]</scope>
    <source>
        <strain evidence="3 4">ID2601S</strain>
    </source>
</reference>
<evidence type="ECO:0000259" key="2">
    <source>
        <dbReference type="Pfam" id="PF25077"/>
    </source>
</evidence>
<organism evidence="3 4">
    <name type="scientific">Flexivirga aerilata</name>
    <dbReference type="NCBI Taxonomy" id="1656889"/>
    <lineage>
        <taxon>Bacteria</taxon>
        <taxon>Bacillati</taxon>
        <taxon>Actinomycetota</taxon>
        <taxon>Actinomycetes</taxon>
        <taxon>Micrococcales</taxon>
        <taxon>Dermacoccaceae</taxon>
        <taxon>Flexivirga</taxon>
    </lineage>
</organism>
<proteinExistence type="predicted"/>
<gene>
    <name evidence="3" type="ORF">HJ588_09405</name>
</gene>
<protein>
    <submittedName>
        <fullName evidence="3">Alkaline phosphatase family protein</fullName>
    </submittedName>
</protein>
<dbReference type="InterPro" id="IPR056702">
    <property type="entry name" value="DUF7800"/>
</dbReference>